<keyword evidence="2" id="KW-0812">Transmembrane</keyword>
<evidence type="ECO:0000313" key="4">
    <source>
        <dbReference type="Proteomes" id="UP000790347"/>
    </source>
</evidence>
<dbReference type="GO" id="GO:0005840">
    <property type="term" value="C:ribosome"/>
    <property type="evidence" value="ECO:0007669"/>
    <property type="project" value="UniProtKB-KW"/>
</dbReference>
<comment type="caution">
    <text evidence="3">The sequence shown here is derived from an EMBL/GenBank/DDBJ whole genome shotgun (WGS) entry which is preliminary data.</text>
</comment>
<gene>
    <name evidence="3" type="primary">MRPL27</name>
    <name evidence="3" type="ORF">DERF_003562</name>
</gene>
<reference evidence="3" key="2">
    <citation type="journal article" date="2022" name="Res Sq">
        <title>Comparative Genomics Reveals Insights into the Divergent Evolution of Astigmatic Mites and Household Pest Adaptations.</title>
        <authorList>
            <person name="Xiong Q."/>
            <person name="Wan A.T.-Y."/>
            <person name="Liu X.-Y."/>
            <person name="Fung C.S.-H."/>
            <person name="Xiao X."/>
            <person name="Malainual N."/>
            <person name="Hou J."/>
            <person name="Wang L."/>
            <person name="Wang M."/>
            <person name="Yang K."/>
            <person name="Cui Y."/>
            <person name="Leung E."/>
            <person name="Nong W."/>
            <person name="Shin S.-K."/>
            <person name="Au S."/>
            <person name="Jeong K.Y."/>
            <person name="Chew F.T."/>
            <person name="Hui J."/>
            <person name="Leung T.F."/>
            <person name="Tungtrongchitr A."/>
            <person name="Zhong N."/>
            <person name="Liu Z."/>
            <person name="Tsui S."/>
        </authorList>
    </citation>
    <scope>NUCLEOTIDE SEQUENCE</scope>
    <source>
        <strain evidence="3">Derf</strain>
        <tissue evidence="3">Whole organism</tissue>
    </source>
</reference>
<dbReference type="Pfam" id="PF01016">
    <property type="entry name" value="Ribosomal_L27"/>
    <property type="match status" value="1"/>
</dbReference>
<keyword evidence="3" id="KW-0689">Ribosomal protein</keyword>
<sequence length="228" mass="26523">MASFLKIKNDLFSKCLRDINYFQSRSAKSPAMTQRGYKKKQRIFSLNKIPGDRVDERMMIGTQKHLKYFPGYNCGINPRDKSLYAITAGTVYYSIERVQLNSNNPLVQQYFVNTIQPYYNKYIHVIPDKLENEFRLCYLINIIMDKRKYTIMAAVTAAVFGAIGYYYYQKRDSIDEAIKKTADTIKQQADVVKQQTDNAQKNIQEAMKELEKNIPDKSQKATKLSSKK</sequence>
<dbReference type="GO" id="GO:0003735">
    <property type="term" value="F:structural constituent of ribosome"/>
    <property type="evidence" value="ECO:0007669"/>
    <property type="project" value="InterPro"/>
</dbReference>
<keyword evidence="2" id="KW-1133">Transmembrane helix</keyword>
<organism evidence="3 4">
    <name type="scientific">Dermatophagoides farinae</name>
    <name type="common">American house dust mite</name>
    <dbReference type="NCBI Taxonomy" id="6954"/>
    <lineage>
        <taxon>Eukaryota</taxon>
        <taxon>Metazoa</taxon>
        <taxon>Ecdysozoa</taxon>
        <taxon>Arthropoda</taxon>
        <taxon>Chelicerata</taxon>
        <taxon>Arachnida</taxon>
        <taxon>Acari</taxon>
        <taxon>Acariformes</taxon>
        <taxon>Sarcoptiformes</taxon>
        <taxon>Astigmata</taxon>
        <taxon>Psoroptidia</taxon>
        <taxon>Analgoidea</taxon>
        <taxon>Pyroglyphidae</taxon>
        <taxon>Dermatophagoidinae</taxon>
        <taxon>Dermatophagoides</taxon>
    </lineage>
</organism>
<dbReference type="AlphaFoldDB" id="A0A922LCL2"/>
<evidence type="ECO:0000256" key="2">
    <source>
        <dbReference type="SAM" id="Phobius"/>
    </source>
</evidence>
<reference evidence="3" key="1">
    <citation type="submission" date="2013-05" db="EMBL/GenBank/DDBJ databases">
        <authorList>
            <person name="Yim A.K.Y."/>
            <person name="Chan T.F."/>
            <person name="Ji K.M."/>
            <person name="Liu X.Y."/>
            <person name="Zhou J.W."/>
            <person name="Li R.Q."/>
            <person name="Yang K.Y."/>
            <person name="Li J."/>
            <person name="Li M."/>
            <person name="Law P.T.W."/>
            <person name="Wu Y.L."/>
            <person name="Cai Z.L."/>
            <person name="Qin H."/>
            <person name="Bao Y."/>
            <person name="Leung R.K.K."/>
            <person name="Ng P.K.S."/>
            <person name="Zou J."/>
            <person name="Zhong X.J."/>
            <person name="Ran P.X."/>
            <person name="Zhong N.S."/>
            <person name="Liu Z.G."/>
            <person name="Tsui S.K.W."/>
        </authorList>
    </citation>
    <scope>NUCLEOTIDE SEQUENCE</scope>
    <source>
        <strain evidence="3">Derf</strain>
        <tissue evidence="3">Whole organism</tissue>
    </source>
</reference>
<dbReference type="Gene3D" id="2.40.50.100">
    <property type="match status" value="1"/>
</dbReference>
<dbReference type="GO" id="GO:0006412">
    <property type="term" value="P:translation"/>
    <property type="evidence" value="ECO:0007669"/>
    <property type="project" value="InterPro"/>
</dbReference>
<feature type="transmembrane region" description="Helical" evidence="2">
    <location>
        <begin position="149"/>
        <end position="168"/>
    </location>
</feature>
<keyword evidence="3" id="KW-0687">Ribonucleoprotein</keyword>
<keyword evidence="4" id="KW-1185">Reference proteome</keyword>
<keyword evidence="2" id="KW-0472">Membrane</keyword>
<feature type="coiled-coil region" evidence="1">
    <location>
        <begin position="182"/>
        <end position="227"/>
    </location>
</feature>
<dbReference type="SUPFAM" id="SSF110324">
    <property type="entry name" value="Ribosomal L27 protein-like"/>
    <property type="match status" value="1"/>
</dbReference>
<dbReference type="Proteomes" id="UP000790347">
    <property type="component" value="Unassembled WGS sequence"/>
</dbReference>
<keyword evidence="1" id="KW-0175">Coiled coil</keyword>
<proteinExistence type="predicted"/>
<evidence type="ECO:0000256" key="1">
    <source>
        <dbReference type="SAM" id="Coils"/>
    </source>
</evidence>
<evidence type="ECO:0000313" key="3">
    <source>
        <dbReference type="EMBL" id="KAH9529692.1"/>
    </source>
</evidence>
<dbReference type="InterPro" id="IPR001684">
    <property type="entry name" value="Ribosomal_bL27"/>
</dbReference>
<accession>A0A922LCL2</accession>
<name>A0A922LCL2_DERFA</name>
<protein>
    <submittedName>
        <fullName evidence="3">60S ribosomal protein L27, mitochondrial</fullName>
    </submittedName>
</protein>
<dbReference type="EMBL" id="ASGP02000001">
    <property type="protein sequence ID" value="KAH9529692.1"/>
    <property type="molecule type" value="Genomic_DNA"/>
</dbReference>